<gene>
    <name evidence="1" type="ORF">METZ01_LOCUS163390</name>
</gene>
<dbReference type="EMBL" id="UINC01028834">
    <property type="protein sequence ID" value="SVB10536.1"/>
    <property type="molecule type" value="Genomic_DNA"/>
</dbReference>
<dbReference type="InterPro" id="IPR000653">
    <property type="entry name" value="DegT/StrS_aminotransferase"/>
</dbReference>
<dbReference type="AlphaFoldDB" id="A0A382B9S8"/>
<dbReference type="PANTHER" id="PTHR30244">
    <property type="entry name" value="TRANSAMINASE"/>
    <property type="match status" value="1"/>
</dbReference>
<dbReference type="InterPro" id="IPR015424">
    <property type="entry name" value="PyrdxlP-dep_Trfase"/>
</dbReference>
<organism evidence="1">
    <name type="scientific">marine metagenome</name>
    <dbReference type="NCBI Taxonomy" id="408172"/>
    <lineage>
        <taxon>unclassified sequences</taxon>
        <taxon>metagenomes</taxon>
        <taxon>ecological metagenomes</taxon>
    </lineage>
</organism>
<name>A0A382B9S8_9ZZZZ</name>
<protein>
    <recommendedName>
        <fullName evidence="2">UDP-4-amino-4, 6-dideoxy-N-acetyl-beta-L-altrosamine transaminase</fullName>
    </recommendedName>
</protein>
<dbReference type="PIRSF" id="PIRSF000390">
    <property type="entry name" value="PLP_StrS"/>
    <property type="match status" value="1"/>
</dbReference>
<dbReference type="SUPFAM" id="SSF53383">
    <property type="entry name" value="PLP-dependent transferases"/>
    <property type="match status" value="1"/>
</dbReference>
<dbReference type="InterPro" id="IPR015422">
    <property type="entry name" value="PyrdxlP-dep_Trfase_small"/>
</dbReference>
<dbReference type="PANTHER" id="PTHR30244:SF34">
    <property type="entry name" value="DTDP-4-AMINO-4,6-DIDEOXYGALACTOSE TRANSAMINASE"/>
    <property type="match status" value="1"/>
</dbReference>
<dbReference type="GO" id="GO:0000271">
    <property type="term" value="P:polysaccharide biosynthetic process"/>
    <property type="evidence" value="ECO:0007669"/>
    <property type="project" value="TreeGrafter"/>
</dbReference>
<dbReference type="CDD" id="cd00616">
    <property type="entry name" value="AHBA_syn"/>
    <property type="match status" value="1"/>
</dbReference>
<evidence type="ECO:0008006" key="2">
    <source>
        <dbReference type="Google" id="ProtNLM"/>
    </source>
</evidence>
<dbReference type="Gene3D" id="3.90.1150.10">
    <property type="entry name" value="Aspartate Aminotransferase, domain 1"/>
    <property type="match status" value="1"/>
</dbReference>
<dbReference type="Gene3D" id="3.40.640.10">
    <property type="entry name" value="Type I PLP-dependent aspartate aminotransferase-like (Major domain)"/>
    <property type="match status" value="1"/>
</dbReference>
<dbReference type="Pfam" id="PF01041">
    <property type="entry name" value="DegT_DnrJ_EryC1"/>
    <property type="match status" value="1"/>
</dbReference>
<reference evidence="1" key="1">
    <citation type="submission" date="2018-05" db="EMBL/GenBank/DDBJ databases">
        <authorList>
            <person name="Lanie J.A."/>
            <person name="Ng W.-L."/>
            <person name="Kazmierczak K.M."/>
            <person name="Andrzejewski T.M."/>
            <person name="Davidsen T.M."/>
            <person name="Wayne K.J."/>
            <person name="Tettelin H."/>
            <person name="Glass J.I."/>
            <person name="Rusch D."/>
            <person name="Podicherti R."/>
            <person name="Tsui H.-C.T."/>
            <person name="Winkler M.E."/>
        </authorList>
    </citation>
    <scope>NUCLEOTIDE SEQUENCE</scope>
</reference>
<dbReference type="InterPro" id="IPR015421">
    <property type="entry name" value="PyrdxlP-dep_Trfase_major"/>
</dbReference>
<sequence>MKIIKDSFADPSIKVPFFSPPISNLDKKVVTEALNGKLLTNGPRLTQFEKKFARFVNSRYAVGVSNATAGLHLSLKVLGVGKNDEVIVPDMTFVATANAVLLSGAKPVLVDVEKETMNISPESIFASLSKRTKAIIPVHFAGRPCDMKKIMGIAKSKKLFVIEDCAHAIGTRIDGKHVGTFGDFGCFSFYPTKNITTLEGGMVISKNKKLTECVKILRNHGISHSLVERYSKGYPWEYDIKEAGYNYRLDEIRSALGISQLNKINEMNEKRKNAFKYYNKFLMNIPGISIPCEEDLNYNSCHLYVLRILKNRFPISRDQLFQELLSAGVRTTVHYKPLNKFTIFRKLGKIGDKLKNSNELYDEILSLPLYPDIKKEDQKIVIKTNTSIQKK</sequence>
<evidence type="ECO:0000313" key="1">
    <source>
        <dbReference type="EMBL" id="SVB10536.1"/>
    </source>
</evidence>
<accession>A0A382B9S8</accession>
<dbReference type="GO" id="GO:0008483">
    <property type="term" value="F:transaminase activity"/>
    <property type="evidence" value="ECO:0007669"/>
    <property type="project" value="TreeGrafter"/>
</dbReference>
<proteinExistence type="predicted"/>
<dbReference type="GO" id="GO:0030170">
    <property type="term" value="F:pyridoxal phosphate binding"/>
    <property type="evidence" value="ECO:0007669"/>
    <property type="project" value="TreeGrafter"/>
</dbReference>